<reference evidence="3" key="1">
    <citation type="submission" date="2024-06" db="EMBL/GenBank/DDBJ databases">
        <authorList>
            <person name="Li S."/>
        </authorList>
    </citation>
    <scope>NUCLEOTIDE SEQUENCE</scope>
    <source>
        <strain evidence="3">SR10</strain>
    </source>
</reference>
<protein>
    <submittedName>
        <fullName evidence="3">Amylo-alpha-1,6-glucosidase</fullName>
    </submittedName>
</protein>
<dbReference type="AlphaFoldDB" id="A0AAU8MM35"/>
<sequence length="706" mass="77620">MDASVNAALYTSHVLKDGDSFLIANGYGDIANGSDGLFHDDTRLLSAYRMSLGAHGQPALLSAAVSRDNVFFVAHLTNRALQPLGETGTPQGLVHIARTRFLLQERMYERIAFTNYDSRAAAVPLRFALAADFRDMFEVRGSVRPARGELLASQDEACQRMFRYRGLDGELRSSCIAFSLPPERTDDGDVELHLVISPGATSELYVEAGIAPAPAPPSRERFRQAATQARLRMRHRQRRGARISSNGPLFDDWMRRSRSDLALLTSELASGPYPYAGIPWFSTPFGRDAVITALQTLWLDPGLARGVLRFLADHQAQEESAFLDSAPGKIMHETRKGEMARLRELPFGLYYGGVDTTPLFVMLAGAYARRTGDFAFVEDLWPALRAATAWIERVCDANPFGLLDYARGEASGLSNQGWKDSADSVFHADGRFPPGPIALVEVQGYAYAAFRAMAELANRRGDPAAPAWSARAERLRETVQERYWMAERGYYGVAVDGEGRLCEVRASNPGHLLFAGLADEARAQAVADQLMSPAFYTGWGLRTLAKGEPRYNPMSYHNGSVWPHDSALCAAGIARYHGRDVAARLLRSAFETAVHFDLRLPELFCGFARRAGAPPIPYPVACLPQAWAAGSPFMLLQASLGVEIDGEHGVVHVDRPRLPPGIDDVRVRGLVVGQERVDLVFKQFGDRVGVFSESRHAQAVPVNLRN</sequence>
<dbReference type="InterPro" id="IPR032856">
    <property type="entry name" value="GDE_N_bis"/>
</dbReference>
<dbReference type="InterPro" id="IPR054491">
    <property type="entry name" value="MGH1-like_GH"/>
</dbReference>
<dbReference type="Pfam" id="PF22422">
    <property type="entry name" value="MGH1-like_GH"/>
    <property type="match status" value="1"/>
</dbReference>
<name>A0AAU8MM35_9GAMM</name>
<feature type="domain" description="Mannosylglycerate hydrolase MGH1-like glycoside hydrolase" evidence="2">
    <location>
        <begin position="288"/>
        <end position="593"/>
    </location>
</feature>
<dbReference type="SUPFAM" id="SSF48208">
    <property type="entry name" value="Six-hairpin glycosidases"/>
    <property type="match status" value="1"/>
</dbReference>
<gene>
    <name evidence="3" type="ORF">ABU614_17520</name>
</gene>
<evidence type="ECO:0000259" key="1">
    <source>
        <dbReference type="Pfam" id="PF14742"/>
    </source>
</evidence>
<organism evidence="3">
    <name type="scientific">Lysobacter firmicutimachus</name>
    <dbReference type="NCBI Taxonomy" id="1792846"/>
    <lineage>
        <taxon>Bacteria</taxon>
        <taxon>Pseudomonadati</taxon>
        <taxon>Pseudomonadota</taxon>
        <taxon>Gammaproteobacteria</taxon>
        <taxon>Lysobacterales</taxon>
        <taxon>Lysobacteraceae</taxon>
        <taxon>Lysobacter</taxon>
    </lineage>
</organism>
<dbReference type="Gene3D" id="1.50.10.10">
    <property type="match status" value="1"/>
</dbReference>
<dbReference type="RefSeq" id="WP_363797020.1">
    <property type="nucleotide sequence ID" value="NZ_CP159925.1"/>
</dbReference>
<evidence type="ECO:0000313" key="3">
    <source>
        <dbReference type="EMBL" id="XCO74164.1"/>
    </source>
</evidence>
<dbReference type="EMBL" id="CP159925">
    <property type="protein sequence ID" value="XCO74164.1"/>
    <property type="molecule type" value="Genomic_DNA"/>
</dbReference>
<dbReference type="InterPro" id="IPR008928">
    <property type="entry name" value="6-hairpin_glycosidase_sf"/>
</dbReference>
<feature type="domain" description="Putative glycogen debranching enzyme N-terminal" evidence="1">
    <location>
        <begin position="15"/>
        <end position="206"/>
    </location>
</feature>
<proteinExistence type="predicted"/>
<dbReference type="InterPro" id="IPR012341">
    <property type="entry name" value="6hp_glycosidase-like_sf"/>
</dbReference>
<dbReference type="GO" id="GO:0005975">
    <property type="term" value="P:carbohydrate metabolic process"/>
    <property type="evidence" value="ECO:0007669"/>
    <property type="project" value="InterPro"/>
</dbReference>
<dbReference type="Pfam" id="PF14742">
    <property type="entry name" value="GDE_N_bis"/>
    <property type="match status" value="1"/>
</dbReference>
<evidence type="ECO:0000259" key="2">
    <source>
        <dbReference type="Pfam" id="PF22422"/>
    </source>
</evidence>
<accession>A0AAU8MM35</accession>